<proteinExistence type="predicted"/>
<dbReference type="Proteomes" id="UP000426246">
    <property type="component" value="Chromosome"/>
</dbReference>
<evidence type="ECO:0008006" key="3">
    <source>
        <dbReference type="Google" id="ProtNLM"/>
    </source>
</evidence>
<evidence type="ECO:0000313" key="2">
    <source>
        <dbReference type="Proteomes" id="UP000426246"/>
    </source>
</evidence>
<dbReference type="AlphaFoldDB" id="A0A6B8REE9"/>
<reference evidence="2" key="1">
    <citation type="submission" date="2018-11" db="EMBL/GenBank/DDBJ databases">
        <title>Complete genome sequence of Paenibacillus sp. ML311-T8.</title>
        <authorList>
            <person name="Nam Y.-D."/>
            <person name="Kang J."/>
            <person name="Chung W.-H."/>
            <person name="Park Y.S."/>
        </authorList>
    </citation>
    <scope>NUCLEOTIDE SEQUENCE [LARGE SCALE GENOMIC DNA]</scope>
    <source>
        <strain evidence="2">ML311-T8</strain>
    </source>
</reference>
<dbReference type="OrthoDB" id="2591395at2"/>
<sequence>MKKVIIGLAFGLVIAVALLVIAFNSNKSNETNSPVDYLASLPVKLPEGWRMDTSQKVVYNFINAKGENGGSVSTSPYEDSYEFGKPNHSSIIEDEYITVPLGKCRLITLDSDNGTAASGITGTHNEYYAVLPLAGKITYTFNFTKNDKELQTKEQFIEILKSLSLK</sequence>
<accession>A0A6B8REE9</accession>
<dbReference type="RefSeq" id="WP_155698732.1">
    <property type="nucleotide sequence ID" value="NZ_CP034235.1"/>
</dbReference>
<keyword evidence="2" id="KW-1185">Reference proteome</keyword>
<protein>
    <recommendedName>
        <fullName evidence="3">DUF4367 domain-containing protein</fullName>
    </recommendedName>
</protein>
<dbReference type="EMBL" id="CP034235">
    <property type="protein sequence ID" value="QGQ93736.1"/>
    <property type="molecule type" value="Genomic_DNA"/>
</dbReference>
<dbReference type="KEGG" id="ppsc:EHS13_01840"/>
<gene>
    <name evidence="1" type="ORF">EHS13_01840</name>
</gene>
<name>A0A6B8REE9_9BACL</name>
<evidence type="ECO:0000313" key="1">
    <source>
        <dbReference type="EMBL" id="QGQ93736.1"/>
    </source>
</evidence>
<organism evidence="1 2">
    <name type="scientific">Paenibacillus psychroresistens</name>
    <dbReference type="NCBI Taxonomy" id="1778678"/>
    <lineage>
        <taxon>Bacteria</taxon>
        <taxon>Bacillati</taxon>
        <taxon>Bacillota</taxon>
        <taxon>Bacilli</taxon>
        <taxon>Bacillales</taxon>
        <taxon>Paenibacillaceae</taxon>
        <taxon>Paenibacillus</taxon>
    </lineage>
</organism>